<evidence type="ECO:0000259" key="2">
    <source>
        <dbReference type="Pfam" id="PF22664"/>
    </source>
</evidence>
<dbReference type="EMBL" id="ML996251">
    <property type="protein sequence ID" value="KAF2729254.1"/>
    <property type="molecule type" value="Genomic_DNA"/>
</dbReference>
<gene>
    <name evidence="3" type="ORF">EJ04DRAFT_502679</name>
</gene>
<accession>A0A9P4UWF4</accession>
<keyword evidence="4" id="KW-1185">Reference proteome</keyword>
<reference evidence="3" key="1">
    <citation type="journal article" date="2020" name="Stud. Mycol.">
        <title>101 Dothideomycetes genomes: a test case for predicting lifestyles and emergence of pathogens.</title>
        <authorList>
            <person name="Haridas S."/>
            <person name="Albert R."/>
            <person name="Binder M."/>
            <person name="Bloem J."/>
            <person name="Labutti K."/>
            <person name="Salamov A."/>
            <person name="Andreopoulos B."/>
            <person name="Baker S."/>
            <person name="Barry K."/>
            <person name="Bills G."/>
            <person name="Bluhm B."/>
            <person name="Cannon C."/>
            <person name="Castanera R."/>
            <person name="Culley D."/>
            <person name="Daum C."/>
            <person name="Ezra D."/>
            <person name="Gonzalez J."/>
            <person name="Henrissat B."/>
            <person name="Kuo A."/>
            <person name="Liang C."/>
            <person name="Lipzen A."/>
            <person name="Lutzoni F."/>
            <person name="Magnuson J."/>
            <person name="Mondo S."/>
            <person name="Nolan M."/>
            <person name="Ohm R."/>
            <person name="Pangilinan J."/>
            <person name="Park H.-J."/>
            <person name="Ramirez L."/>
            <person name="Alfaro M."/>
            <person name="Sun H."/>
            <person name="Tritt A."/>
            <person name="Yoshinaga Y."/>
            <person name="Zwiers L.-H."/>
            <person name="Turgeon B."/>
            <person name="Goodwin S."/>
            <person name="Spatafora J."/>
            <person name="Crous P."/>
            <person name="Grigoriev I."/>
        </authorList>
    </citation>
    <scope>NUCLEOTIDE SEQUENCE</scope>
    <source>
        <strain evidence="3">CBS 125425</strain>
    </source>
</reference>
<comment type="caution">
    <text evidence="3">The sequence shown here is derived from an EMBL/GenBank/DDBJ whole genome shotgun (WGS) entry which is preliminary data.</text>
</comment>
<dbReference type="AlphaFoldDB" id="A0A9P4UWF4"/>
<evidence type="ECO:0000313" key="4">
    <source>
        <dbReference type="Proteomes" id="UP000799444"/>
    </source>
</evidence>
<protein>
    <recommendedName>
        <fullName evidence="2">Trichothecene 3-O-acetyltransferase-like N-terminal domain-containing protein</fullName>
    </recommendedName>
</protein>
<organism evidence="3 4">
    <name type="scientific">Polyplosphaeria fusca</name>
    <dbReference type="NCBI Taxonomy" id="682080"/>
    <lineage>
        <taxon>Eukaryota</taxon>
        <taxon>Fungi</taxon>
        <taxon>Dikarya</taxon>
        <taxon>Ascomycota</taxon>
        <taxon>Pezizomycotina</taxon>
        <taxon>Dothideomycetes</taxon>
        <taxon>Pleosporomycetidae</taxon>
        <taxon>Pleosporales</taxon>
        <taxon>Tetraplosphaeriaceae</taxon>
        <taxon>Polyplosphaeria</taxon>
    </lineage>
</organism>
<dbReference type="GO" id="GO:0016740">
    <property type="term" value="F:transferase activity"/>
    <property type="evidence" value="ECO:0007669"/>
    <property type="project" value="UniProtKB-KW"/>
</dbReference>
<evidence type="ECO:0000313" key="3">
    <source>
        <dbReference type="EMBL" id="KAF2729254.1"/>
    </source>
</evidence>
<evidence type="ECO:0000256" key="1">
    <source>
        <dbReference type="ARBA" id="ARBA00022679"/>
    </source>
</evidence>
<dbReference type="InterPro" id="IPR051283">
    <property type="entry name" value="Sec_Metabolite_Acyltrans"/>
</dbReference>
<dbReference type="InterPro" id="IPR023213">
    <property type="entry name" value="CAT-like_dom_sf"/>
</dbReference>
<dbReference type="Gene3D" id="3.30.559.10">
    <property type="entry name" value="Chloramphenicol acetyltransferase-like domain"/>
    <property type="match status" value="2"/>
</dbReference>
<proteinExistence type="predicted"/>
<dbReference type="Proteomes" id="UP000799444">
    <property type="component" value="Unassembled WGS sequence"/>
</dbReference>
<dbReference type="PANTHER" id="PTHR31896:SF64">
    <property type="entry name" value="TRICHOTHECENE 3-O-ACETYLTRANSFERASE"/>
    <property type="match status" value="1"/>
</dbReference>
<dbReference type="OrthoDB" id="1862401at2759"/>
<feature type="domain" description="Trichothecene 3-O-acetyltransferase-like N-terminal" evidence="2">
    <location>
        <begin position="4"/>
        <end position="159"/>
    </location>
</feature>
<dbReference type="PANTHER" id="PTHR31896">
    <property type="entry name" value="FAMILY REGULATORY PROTEIN, PUTATIVE (AFU_ORTHOLOGUE AFUA_3G14730)-RELATED"/>
    <property type="match status" value="1"/>
</dbReference>
<keyword evidence="1" id="KW-0808">Transferase</keyword>
<dbReference type="InterPro" id="IPR054710">
    <property type="entry name" value="Tri101-like_N"/>
</dbReference>
<sequence>MHTYAQVSLGFTVPDDEAQRRAIDKLVEAANKLVSIFPWLAGQVVNEGSGPSNSGTFKVVAYPEHQGPFKFIRVKDCANELPPYTDILTAGAPLSMIDGRILSPAYSFPCVYPVGEIMPVVILQINTLSGGMFMTFCGQHNVLDGNSTASFIQYLARVCAGKELTADEIAVGNIDRDRAFPQAVEKLDLDELQYLRMPSLLSQPRPTWPPEYGPAPWYLFRIPSSKITQLKAAASTPAMNGHSEGIDTAPFFSTNDLLTAFLWKHLVRSRCLDKDIDPETALIRAVNGRKRFSPPIPAEYLGHTIQCVYTRIPLASLSILPLGTIASALRRKLIDGTTPASLSKLVHLFRTEDDKTTINYGATMNGKTDVVITSHIAHEVATADFGAGIGMPDVVRRCNLPDGRATAYMMPRARDGSVEVATSLTKEDVHILRNGPGCEEFNETVEWVG</sequence>
<dbReference type="Pfam" id="PF22664">
    <property type="entry name" value="TRI-like_N"/>
    <property type="match status" value="1"/>
</dbReference>
<name>A0A9P4UWF4_9PLEO</name>